<reference evidence="3" key="1">
    <citation type="submission" date="2021-01" db="EMBL/GenBank/DDBJ databases">
        <authorList>
            <person name="Corre E."/>
            <person name="Pelletier E."/>
            <person name="Niang G."/>
            <person name="Scheremetjew M."/>
            <person name="Finn R."/>
            <person name="Kale V."/>
            <person name="Holt S."/>
            <person name="Cochrane G."/>
            <person name="Meng A."/>
            <person name="Brown T."/>
            <person name="Cohen L."/>
        </authorList>
    </citation>
    <scope>NUCLEOTIDE SEQUENCE</scope>
    <source>
        <strain evidence="3">GSO104</strain>
    </source>
</reference>
<dbReference type="InterPro" id="IPR052514">
    <property type="entry name" value="SAM-dependent_MTase"/>
</dbReference>
<protein>
    <recommendedName>
        <fullName evidence="2">Methyltransferase FkbM domain-containing protein</fullName>
    </recommendedName>
</protein>
<evidence type="ECO:0000259" key="2">
    <source>
        <dbReference type="Pfam" id="PF05050"/>
    </source>
</evidence>
<dbReference type="PANTHER" id="PTHR34203:SF13">
    <property type="entry name" value="EXPRESSED PROTEIN"/>
    <property type="match status" value="1"/>
</dbReference>
<keyword evidence="1" id="KW-0472">Membrane</keyword>
<proteinExistence type="predicted"/>
<dbReference type="InterPro" id="IPR006342">
    <property type="entry name" value="FkbM_mtfrase"/>
</dbReference>
<keyword evidence="1" id="KW-0812">Transmembrane</keyword>
<accession>A0A7S4UZA6</accession>
<evidence type="ECO:0000313" key="3">
    <source>
        <dbReference type="EMBL" id="CAE4580952.1"/>
    </source>
</evidence>
<organism evidence="3">
    <name type="scientific">Ditylum brightwellii</name>
    <dbReference type="NCBI Taxonomy" id="49249"/>
    <lineage>
        <taxon>Eukaryota</taxon>
        <taxon>Sar</taxon>
        <taxon>Stramenopiles</taxon>
        <taxon>Ochrophyta</taxon>
        <taxon>Bacillariophyta</taxon>
        <taxon>Mediophyceae</taxon>
        <taxon>Lithodesmiophycidae</taxon>
        <taxon>Lithodesmiales</taxon>
        <taxon>Lithodesmiaceae</taxon>
        <taxon>Ditylum</taxon>
    </lineage>
</organism>
<dbReference type="Gene3D" id="3.40.50.150">
    <property type="entry name" value="Vaccinia Virus protein VP39"/>
    <property type="match status" value="2"/>
</dbReference>
<dbReference type="InterPro" id="IPR029063">
    <property type="entry name" value="SAM-dependent_MTases_sf"/>
</dbReference>
<dbReference type="PANTHER" id="PTHR34203">
    <property type="entry name" value="METHYLTRANSFERASE, FKBM FAMILY PROTEIN"/>
    <property type="match status" value="1"/>
</dbReference>
<evidence type="ECO:0000256" key="1">
    <source>
        <dbReference type="SAM" id="Phobius"/>
    </source>
</evidence>
<gene>
    <name evidence="3" type="ORF">DBRI00130_LOCUS1529</name>
</gene>
<feature type="transmembrane region" description="Helical" evidence="1">
    <location>
        <begin position="110"/>
        <end position="128"/>
    </location>
</feature>
<feature type="transmembrane region" description="Helical" evidence="1">
    <location>
        <begin position="71"/>
        <end position="90"/>
    </location>
</feature>
<feature type="domain" description="Methyltransferase FkbM" evidence="2">
    <location>
        <begin position="255"/>
        <end position="332"/>
    </location>
</feature>
<dbReference type="SUPFAM" id="SSF53335">
    <property type="entry name" value="S-adenosyl-L-methionine-dependent methyltransferases"/>
    <property type="match status" value="1"/>
</dbReference>
<keyword evidence="1" id="KW-1133">Transmembrane helix</keyword>
<dbReference type="Pfam" id="PF05050">
    <property type="entry name" value="Methyltransf_21"/>
    <property type="match status" value="1"/>
</dbReference>
<sequence>MASDDDDKASGGKKSHAAHHHNAVLPSRMSKLLFLITATGTVSLLFFFYRIRISFKPSRFLFLDAEQKDDARGYGLEIWEILLCLCIPVLTWRYRWQCTRIIQQSLKRKASITIIAALCLAIIRHFFLRPSMCGSGDHGWINTDVGYIRKHPGTRSSGVSMRTICDGRVWEPHVARAIDEHLYGQGRAIDVGAFVGYHTVRLAKGAAPFDVYAFEGRPPSDLNENLRRNNAMNVRIIDETIDKTWTLSPQLQNDLLNEDKGPLAFVKIDCEGCELSFLKGAKTILKRWHPVLVLEIQDDDTRKNAVLGGQRMIKPTDTRNDVLDYLKNELGYTVEALKDDDGVVTWDYLAWSL</sequence>
<name>A0A7S4UZA6_9STRA</name>
<feature type="transmembrane region" description="Helical" evidence="1">
    <location>
        <begin position="32"/>
        <end position="51"/>
    </location>
</feature>
<dbReference type="EMBL" id="HBNS01001906">
    <property type="protein sequence ID" value="CAE4580952.1"/>
    <property type="molecule type" value="Transcribed_RNA"/>
</dbReference>
<dbReference type="AlphaFoldDB" id="A0A7S4UZA6"/>